<accession>A0A0K1PAW5</accession>
<dbReference type="AlphaFoldDB" id="A0A0K1PAW5"/>
<dbReference type="KEGG" id="vin:AKJ08_1034"/>
<dbReference type="STRING" id="1391653.AKJ08_1034"/>
<dbReference type="EMBL" id="CP012332">
    <property type="protein sequence ID" value="AKU90647.1"/>
    <property type="molecule type" value="Genomic_DNA"/>
</dbReference>
<reference evidence="1 2" key="1">
    <citation type="submission" date="2015-08" db="EMBL/GenBank/DDBJ databases">
        <authorList>
            <person name="Babu N.S."/>
            <person name="Beckwith C.J."/>
            <person name="Beseler K.G."/>
            <person name="Brison A."/>
            <person name="Carone J.V."/>
            <person name="Caskin T.P."/>
            <person name="Diamond M."/>
            <person name="Durham M.E."/>
            <person name="Foxe J.M."/>
            <person name="Go M."/>
            <person name="Henderson B.A."/>
            <person name="Jones I.B."/>
            <person name="McGettigan J.A."/>
            <person name="Micheletti S.J."/>
            <person name="Nasrallah M.E."/>
            <person name="Ortiz D."/>
            <person name="Piller C.R."/>
            <person name="Privatt S.R."/>
            <person name="Schneider S.L."/>
            <person name="Sharp S."/>
            <person name="Smith T.C."/>
            <person name="Stanton J.D."/>
            <person name="Ullery H.E."/>
            <person name="Wilson R.J."/>
            <person name="Serrano M.G."/>
            <person name="Buck G."/>
            <person name="Lee V."/>
            <person name="Wang Y."/>
            <person name="Carvalho R."/>
            <person name="Voegtly L."/>
            <person name="Shi R."/>
            <person name="Duckworth R."/>
            <person name="Johnson A."/>
            <person name="Loviza R."/>
            <person name="Walstead R."/>
            <person name="Shah Z."/>
            <person name="Kiflezghi M."/>
            <person name="Wade K."/>
            <person name="Ball S.L."/>
            <person name="Bradley K.W."/>
            <person name="Asai D.J."/>
            <person name="Bowman C.A."/>
            <person name="Russell D.A."/>
            <person name="Pope W.H."/>
            <person name="Jacobs-Sera D."/>
            <person name="Hendrix R.W."/>
            <person name="Hatfull G.F."/>
        </authorList>
    </citation>
    <scope>NUCLEOTIDE SEQUENCE [LARGE SCALE GENOMIC DNA]</scope>
    <source>
        <strain evidence="1 2">DSM 27710</strain>
    </source>
</reference>
<dbReference type="Proteomes" id="UP000055590">
    <property type="component" value="Chromosome"/>
</dbReference>
<sequence>MESRPHAKPKAELTRRRAFPRGARLKEPVPLLERGRFLHTL</sequence>
<name>A0A0K1PAW5_9BACT</name>
<keyword evidence="2" id="KW-1185">Reference proteome</keyword>
<proteinExistence type="predicted"/>
<protein>
    <submittedName>
        <fullName evidence="1">Uncharacterized protein</fullName>
    </submittedName>
</protein>
<organism evidence="1 2">
    <name type="scientific">Vulgatibacter incomptus</name>
    <dbReference type="NCBI Taxonomy" id="1391653"/>
    <lineage>
        <taxon>Bacteria</taxon>
        <taxon>Pseudomonadati</taxon>
        <taxon>Myxococcota</taxon>
        <taxon>Myxococcia</taxon>
        <taxon>Myxococcales</taxon>
        <taxon>Cystobacterineae</taxon>
        <taxon>Vulgatibacteraceae</taxon>
        <taxon>Vulgatibacter</taxon>
    </lineage>
</organism>
<evidence type="ECO:0000313" key="1">
    <source>
        <dbReference type="EMBL" id="AKU90647.1"/>
    </source>
</evidence>
<gene>
    <name evidence="1" type="ORF">AKJ08_1034</name>
</gene>
<evidence type="ECO:0000313" key="2">
    <source>
        <dbReference type="Proteomes" id="UP000055590"/>
    </source>
</evidence>